<dbReference type="Proteomes" id="UP001254608">
    <property type="component" value="Unassembled WGS sequence"/>
</dbReference>
<reference evidence="3 4" key="1">
    <citation type="submission" date="2023-09" db="EMBL/GenBank/DDBJ databases">
        <authorList>
            <person name="Rey-Velasco X."/>
        </authorList>
    </citation>
    <scope>NUCLEOTIDE SEQUENCE [LARGE SCALE GENOMIC DNA]</scope>
    <source>
        <strain evidence="3 4">W345</strain>
    </source>
</reference>
<evidence type="ECO:0000313" key="3">
    <source>
        <dbReference type="EMBL" id="MDT0498849.1"/>
    </source>
</evidence>
<proteinExistence type="predicted"/>
<feature type="compositionally biased region" description="Low complexity" evidence="2">
    <location>
        <begin position="170"/>
        <end position="183"/>
    </location>
</feature>
<keyword evidence="4" id="KW-1185">Reference proteome</keyword>
<organism evidence="3 4">
    <name type="scientific">Banduia mediterranea</name>
    <dbReference type="NCBI Taxonomy" id="3075609"/>
    <lineage>
        <taxon>Bacteria</taxon>
        <taxon>Pseudomonadati</taxon>
        <taxon>Pseudomonadota</taxon>
        <taxon>Gammaproteobacteria</taxon>
        <taxon>Nevskiales</taxon>
        <taxon>Algiphilaceae</taxon>
        <taxon>Banduia</taxon>
    </lineage>
</organism>
<evidence type="ECO:0000256" key="2">
    <source>
        <dbReference type="SAM" id="MobiDB-lite"/>
    </source>
</evidence>
<evidence type="ECO:0008006" key="5">
    <source>
        <dbReference type="Google" id="ProtNLM"/>
    </source>
</evidence>
<accession>A0ABU2WNM9</accession>
<comment type="caution">
    <text evidence="3">The sequence shown here is derived from an EMBL/GenBank/DDBJ whole genome shotgun (WGS) entry which is preliminary data.</text>
</comment>
<keyword evidence="1" id="KW-0175">Coiled coil</keyword>
<dbReference type="Gene3D" id="1.25.40.10">
    <property type="entry name" value="Tetratricopeptide repeat domain"/>
    <property type="match status" value="1"/>
</dbReference>
<feature type="coiled-coil region" evidence="1">
    <location>
        <begin position="392"/>
        <end position="419"/>
    </location>
</feature>
<evidence type="ECO:0000256" key="1">
    <source>
        <dbReference type="SAM" id="Coils"/>
    </source>
</evidence>
<evidence type="ECO:0000313" key="4">
    <source>
        <dbReference type="Proteomes" id="UP001254608"/>
    </source>
</evidence>
<dbReference type="RefSeq" id="WP_311366261.1">
    <property type="nucleotide sequence ID" value="NZ_JAVRIC010000028.1"/>
</dbReference>
<dbReference type="InterPro" id="IPR011990">
    <property type="entry name" value="TPR-like_helical_dom_sf"/>
</dbReference>
<feature type="region of interest" description="Disordered" evidence="2">
    <location>
        <begin position="120"/>
        <end position="183"/>
    </location>
</feature>
<sequence>MNIAANDSVAVCALQSSRQTGADIVLSAKDKAIAAGLPDNSPQHRSLLTTGGTHKLSACFTSRGANAKAVERVAAIFGGRIAAMREEALYTTKNWLTASALIAPALLMVGCTLPHRLDGPGSVSPNPRTVTAPVHSATGTSSPTEEREPVSRAESQSAVARASAPGSVKPAAQSASRAAASLAPPRPAQVVVRRRAQLPLGPLNAFYTEKYAEAEAGNADAMYQLGLVLMECSQFDATPHALKTSIESAQKTRQWAGSATDPEWTAAELRRRYARCEGINAKMRDRYYEVMAAAADRGSVEAMESMVFQLPPDDICREKELRSCNVHAQTETKNLRERQAAWLHQAQENGSANALWHLAAAYLNGEMESTDKQEAYVYLRAYQIVSEAFGQEVQASQLLRDLQRQLSRAEITQADARARSLVANPNCCIYLR</sequence>
<protein>
    <recommendedName>
        <fullName evidence="5">Sel1 repeat family protein</fullName>
    </recommendedName>
</protein>
<dbReference type="EMBL" id="JAVRIC010000028">
    <property type="protein sequence ID" value="MDT0498849.1"/>
    <property type="molecule type" value="Genomic_DNA"/>
</dbReference>
<gene>
    <name evidence="3" type="ORF">RM530_15985</name>
</gene>
<name>A0ABU2WNM9_9GAMM</name>